<protein>
    <submittedName>
        <fullName evidence="1">Uncharacterized protein</fullName>
    </submittedName>
</protein>
<proteinExistence type="predicted"/>
<evidence type="ECO:0000313" key="2">
    <source>
        <dbReference type="Proteomes" id="UP000019486"/>
    </source>
</evidence>
<dbReference type="Proteomes" id="UP000019486">
    <property type="component" value="Unassembled WGS sequence"/>
</dbReference>
<comment type="caution">
    <text evidence="1">The sequence shown here is derived from an EMBL/GenBank/DDBJ whole genome shotgun (WGS) entry which is preliminary data.</text>
</comment>
<dbReference type="AlphaFoldDB" id="W9GUS9"/>
<organism evidence="1 2">
    <name type="scientific">Skermanella stibiiresistens SB22</name>
    <dbReference type="NCBI Taxonomy" id="1385369"/>
    <lineage>
        <taxon>Bacteria</taxon>
        <taxon>Pseudomonadati</taxon>
        <taxon>Pseudomonadota</taxon>
        <taxon>Alphaproteobacteria</taxon>
        <taxon>Rhodospirillales</taxon>
        <taxon>Azospirillaceae</taxon>
        <taxon>Skermanella</taxon>
    </lineage>
</organism>
<sequence>MYAGFDGISSASRDLLIDSCTISDRLARLLLGQRMSTIQAFVQAASDHRIQSVVTIHTMALLAAHADSDGYALRDNSGQSLGDPRHIAAETGYGVSTIYKALTTLETLGYIAPEEPTPEQIACGVIGRIRIQTPAASTRA</sequence>
<accession>W9GUS9</accession>
<reference evidence="1 2" key="1">
    <citation type="submission" date="2013-08" db="EMBL/GenBank/DDBJ databases">
        <title>The genome sequence of Skermanella stibiiresistens.</title>
        <authorList>
            <person name="Zhu W."/>
            <person name="Wang G."/>
        </authorList>
    </citation>
    <scope>NUCLEOTIDE SEQUENCE [LARGE SCALE GENOMIC DNA]</scope>
    <source>
        <strain evidence="1 2">SB22</strain>
    </source>
</reference>
<keyword evidence="2" id="KW-1185">Reference proteome</keyword>
<gene>
    <name evidence="1" type="ORF">N825_27155</name>
</gene>
<name>W9GUS9_9PROT</name>
<evidence type="ECO:0000313" key="1">
    <source>
        <dbReference type="EMBL" id="EWY36426.1"/>
    </source>
</evidence>
<dbReference type="EMBL" id="AVFL01000044">
    <property type="protein sequence ID" value="EWY36426.1"/>
    <property type="molecule type" value="Genomic_DNA"/>
</dbReference>